<proteinExistence type="predicted"/>
<dbReference type="InterPro" id="IPR003743">
    <property type="entry name" value="Zf-RING_7"/>
</dbReference>
<dbReference type="EMBL" id="JAUSVL010000001">
    <property type="protein sequence ID" value="MDQ0290707.1"/>
    <property type="molecule type" value="Genomic_DNA"/>
</dbReference>
<dbReference type="AlphaFoldDB" id="A0AAE3VHH2"/>
<organism evidence="2 3">
    <name type="scientific">Oligosphaera ethanolica</name>
    <dbReference type="NCBI Taxonomy" id="760260"/>
    <lineage>
        <taxon>Bacteria</taxon>
        <taxon>Pseudomonadati</taxon>
        <taxon>Lentisphaerota</taxon>
        <taxon>Oligosphaeria</taxon>
        <taxon>Oligosphaerales</taxon>
        <taxon>Oligosphaeraceae</taxon>
        <taxon>Oligosphaera</taxon>
    </lineage>
</organism>
<dbReference type="Pfam" id="PF02591">
    <property type="entry name" value="Zn_ribbon_9"/>
    <property type="match status" value="1"/>
</dbReference>
<comment type="caution">
    <text evidence="2">The sequence shown here is derived from an EMBL/GenBank/DDBJ whole genome shotgun (WGS) entry which is preliminary data.</text>
</comment>
<evidence type="ECO:0000313" key="2">
    <source>
        <dbReference type="EMBL" id="MDQ0290707.1"/>
    </source>
</evidence>
<evidence type="ECO:0000313" key="3">
    <source>
        <dbReference type="Proteomes" id="UP001238163"/>
    </source>
</evidence>
<name>A0AAE3VHH2_9BACT</name>
<gene>
    <name evidence="2" type="ORF">J3R75_002814</name>
</gene>
<reference evidence="2" key="1">
    <citation type="submission" date="2023-07" db="EMBL/GenBank/DDBJ databases">
        <title>Genomic Encyclopedia of Type Strains, Phase IV (KMG-IV): sequencing the most valuable type-strain genomes for metagenomic binning, comparative biology and taxonomic classification.</title>
        <authorList>
            <person name="Goeker M."/>
        </authorList>
    </citation>
    <scope>NUCLEOTIDE SEQUENCE</scope>
    <source>
        <strain evidence="2">DSM 24202</strain>
    </source>
</reference>
<feature type="domain" description="C4-type zinc ribbon" evidence="1">
    <location>
        <begin position="72"/>
        <end position="104"/>
    </location>
</feature>
<accession>A0AAE3VHH2</accession>
<evidence type="ECO:0000259" key="1">
    <source>
        <dbReference type="Pfam" id="PF02591"/>
    </source>
</evidence>
<sequence length="111" mass="12973">MRDAVLTMLKLQELELIREESRIVHRDKHQVKLNRLDDSIKELRAKLPEQYLKRFDGLRRSGMAVVREFGGVCQSCRMVITIGDLNRMRKDEMQHICPNCGRFLLLSSSSD</sequence>
<keyword evidence="3" id="KW-1185">Reference proteome</keyword>
<dbReference type="Gene3D" id="1.10.287.1490">
    <property type="match status" value="1"/>
</dbReference>
<dbReference type="RefSeq" id="WP_307262476.1">
    <property type="nucleotide sequence ID" value="NZ_JAUSVL010000001.1"/>
</dbReference>
<protein>
    <submittedName>
        <fullName evidence="2">Nucleic acid-binding Zn-ribbon protein</fullName>
    </submittedName>
</protein>
<dbReference type="Proteomes" id="UP001238163">
    <property type="component" value="Unassembled WGS sequence"/>
</dbReference>